<gene>
    <name evidence="1" type="ORF">MCOR_53283</name>
</gene>
<keyword evidence="2" id="KW-1185">Reference proteome</keyword>
<reference evidence="1 2" key="1">
    <citation type="submission" date="2020-06" db="EMBL/GenBank/DDBJ databases">
        <authorList>
            <person name="Li R."/>
            <person name="Bekaert M."/>
        </authorList>
    </citation>
    <scope>NUCLEOTIDE SEQUENCE [LARGE SCALE GENOMIC DNA]</scope>
    <source>
        <strain evidence="2">wild</strain>
    </source>
</reference>
<accession>A0A6J8EMY2</accession>
<proteinExistence type="predicted"/>
<evidence type="ECO:0000313" key="2">
    <source>
        <dbReference type="Proteomes" id="UP000507470"/>
    </source>
</evidence>
<evidence type="ECO:0000313" key="1">
    <source>
        <dbReference type="EMBL" id="CAC5421132.1"/>
    </source>
</evidence>
<protein>
    <submittedName>
        <fullName evidence="1">Uncharacterized protein</fullName>
    </submittedName>
</protein>
<sequence>MSRLLKKSWFQELLQKGLTCECGRQIIIPLYNDQPRKHSEQYQLGQNIFYLHQQLNLQSLFNADKKKRMSDVKMMDDGRLVLCFTYKYIILICNTDGSQTESIPVQGKPCCITAVNNSVVAVTVYSVTEEDISDRIEMFDINNKHKLKSISVPKMLCACGIAMINNKLVVGGLGTLLIVDHQTGETIQTIETDSIPNSIHGSSDRIFFNDRIFITDLFKMKNNNRLKMYSSSDNKVYYMTLRSCSTSITSLQDGSLYVLCKNGSIHHVSSDFKHMKKVKINNIEVLKGHSIVSYNTKQNKMVVLKGKILSIFHEQQ</sequence>
<dbReference type="EMBL" id="CACVKT020009218">
    <property type="protein sequence ID" value="CAC5421132.1"/>
    <property type="molecule type" value="Genomic_DNA"/>
</dbReference>
<dbReference type="OrthoDB" id="6143950at2759"/>
<dbReference type="Gene3D" id="2.130.10.10">
    <property type="entry name" value="YVTN repeat-like/Quinoprotein amine dehydrogenase"/>
    <property type="match status" value="1"/>
</dbReference>
<dbReference type="InterPro" id="IPR015943">
    <property type="entry name" value="WD40/YVTN_repeat-like_dom_sf"/>
</dbReference>
<dbReference type="SUPFAM" id="SSF50969">
    <property type="entry name" value="YVTN repeat-like/Quinoprotein amine dehydrogenase"/>
    <property type="match status" value="1"/>
</dbReference>
<dbReference type="InterPro" id="IPR011044">
    <property type="entry name" value="Quino_amine_DH_bsu"/>
</dbReference>
<dbReference type="Proteomes" id="UP000507470">
    <property type="component" value="Unassembled WGS sequence"/>
</dbReference>
<name>A0A6J8EMY2_MYTCO</name>
<dbReference type="AlphaFoldDB" id="A0A6J8EMY2"/>
<organism evidence="1 2">
    <name type="scientific">Mytilus coruscus</name>
    <name type="common">Sea mussel</name>
    <dbReference type="NCBI Taxonomy" id="42192"/>
    <lineage>
        <taxon>Eukaryota</taxon>
        <taxon>Metazoa</taxon>
        <taxon>Spiralia</taxon>
        <taxon>Lophotrochozoa</taxon>
        <taxon>Mollusca</taxon>
        <taxon>Bivalvia</taxon>
        <taxon>Autobranchia</taxon>
        <taxon>Pteriomorphia</taxon>
        <taxon>Mytilida</taxon>
        <taxon>Mytiloidea</taxon>
        <taxon>Mytilidae</taxon>
        <taxon>Mytilinae</taxon>
        <taxon>Mytilus</taxon>
    </lineage>
</organism>